<keyword evidence="3" id="KW-0479">Metal-binding</keyword>
<evidence type="ECO:0000256" key="3">
    <source>
        <dbReference type="ARBA" id="ARBA00022723"/>
    </source>
</evidence>
<comment type="cofactor">
    <cofactor evidence="1">
        <name>Fe(2+)</name>
        <dbReference type="ChEBI" id="CHEBI:29033"/>
    </cofactor>
</comment>
<evidence type="ECO:0000256" key="4">
    <source>
        <dbReference type="ARBA" id="ARBA00022964"/>
    </source>
</evidence>
<evidence type="ECO:0000313" key="8">
    <source>
        <dbReference type="EMBL" id="RXZ43315.1"/>
    </source>
</evidence>
<protein>
    <recommendedName>
        <fullName evidence="7">TauD/TfdA-like domain-containing protein</fullName>
    </recommendedName>
</protein>
<comment type="similarity">
    <text evidence="2">Belongs to the TfdA dioxygenase family.</text>
</comment>
<proteinExistence type="inferred from homology"/>
<evidence type="ECO:0000313" key="9">
    <source>
        <dbReference type="Proteomes" id="UP000290682"/>
    </source>
</evidence>
<keyword evidence="9" id="KW-1185">Reference proteome</keyword>
<evidence type="ECO:0000256" key="2">
    <source>
        <dbReference type="ARBA" id="ARBA00005896"/>
    </source>
</evidence>
<evidence type="ECO:0000256" key="6">
    <source>
        <dbReference type="ARBA" id="ARBA00023004"/>
    </source>
</evidence>
<feature type="domain" description="TauD/TfdA-like" evidence="7">
    <location>
        <begin position="10"/>
        <end position="102"/>
    </location>
</feature>
<evidence type="ECO:0000256" key="5">
    <source>
        <dbReference type="ARBA" id="ARBA00023002"/>
    </source>
</evidence>
<keyword evidence="4" id="KW-0223">Dioxygenase</keyword>
<gene>
    <name evidence="8" type="ORF">EBB06_10060</name>
</gene>
<dbReference type="InterPro" id="IPR003819">
    <property type="entry name" value="TauD/TfdA-like"/>
</dbReference>
<keyword evidence="5" id="KW-0560">Oxidoreductase</keyword>
<dbReference type="Proteomes" id="UP000290682">
    <property type="component" value="Unassembled WGS sequence"/>
</dbReference>
<dbReference type="PANTHER" id="PTHR30468">
    <property type="entry name" value="ALPHA-KETOGLUTARATE-DEPENDENT SULFONATE DIOXYGENASE"/>
    <property type="match status" value="1"/>
</dbReference>
<dbReference type="Gene3D" id="3.60.130.10">
    <property type="entry name" value="Clavaminate synthase-like"/>
    <property type="match status" value="1"/>
</dbReference>
<keyword evidence="6" id="KW-0408">Iron</keyword>
<dbReference type="EMBL" id="REGR01000010">
    <property type="protein sequence ID" value="RXZ43315.1"/>
    <property type="molecule type" value="Genomic_DNA"/>
</dbReference>
<accession>A0ABY0FBA6</accession>
<dbReference type="PANTHER" id="PTHR30468:SF5">
    <property type="entry name" value="ALPHA-KETOGLUTARATE-DEPENDENT SULFATE ESTER DIOXYGENASE"/>
    <property type="match status" value="1"/>
</dbReference>
<organism evidence="8 9">
    <name type="scientific">Crenobacter cavernae</name>
    <dbReference type="NCBI Taxonomy" id="2290923"/>
    <lineage>
        <taxon>Bacteria</taxon>
        <taxon>Pseudomonadati</taxon>
        <taxon>Pseudomonadota</taxon>
        <taxon>Betaproteobacteria</taxon>
        <taxon>Neisseriales</taxon>
        <taxon>Neisseriaceae</taxon>
        <taxon>Crenobacter</taxon>
    </lineage>
</organism>
<evidence type="ECO:0000256" key="1">
    <source>
        <dbReference type="ARBA" id="ARBA00001954"/>
    </source>
</evidence>
<dbReference type="SUPFAM" id="SSF51197">
    <property type="entry name" value="Clavaminate synthase-like"/>
    <property type="match status" value="1"/>
</dbReference>
<dbReference type="InterPro" id="IPR042098">
    <property type="entry name" value="TauD-like_sf"/>
</dbReference>
<reference evidence="8 9" key="1">
    <citation type="submission" date="2018-10" db="EMBL/GenBank/DDBJ databases">
        <title>Draft genome of Fastidiocella sp. strain 375T, a bacterium isolated from a karstic cave dripping water.</title>
        <authorList>
            <person name="Coelho C."/>
            <person name="Verissimo A."/>
            <person name="Tiago I."/>
        </authorList>
    </citation>
    <scope>NUCLEOTIDE SEQUENCE [LARGE SCALE GENOMIC DNA]</scope>
    <source>
        <strain evidence="8 9">CAVE-375</strain>
    </source>
</reference>
<sequence length="142" mass="15892">MVSDEALRRYKEVFASTVYETKHPVVRIHPVTGERHLLLGHFVKHLQGVSSHDSQHLFTVLQSYVTHLENTVRWHWQAGDVTIRENRATQHYTINDYGDAHRVTLAGDVVVGIDGQTSRACHQLARDGEASNQAGGEEQAAA</sequence>
<evidence type="ECO:0000259" key="7">
    <source>
        <dbReference type="Pfam" id="PF02668"/>
    </source>
</evidence>
<name>A0ABY0FBA6_9NEIS</name>
<dbReference type="InterPro" id="IPR051323">
    <property type="entry name" value="AtsK-like"/>
</dbReference>
<dbReference type="Pfam" id="PF02668">
    <property type="entry name" value="TauD"/>
    <property type="match status" value="1"/>
</dbReference>
<comment type="caution">
    <text evidence="8">The sequence shown here is derived from an EMBL/GenBank/DDBJ whole genome shotgun (WGS) entry which is preliminary data.</text>
</comment>